<gene>
    <name evidence="1" type="ORF">TSTA_040480</name>
</gene>
<organism evidence="1 2">
    <name type="scientific">Talaromyces stipitatus (strain ATCC 10500 / CBS 375.48 / QM 6759 / NRRL 1006)</name>
    <name type="common">Penicillium stipitatum</name>
    <dbReference type="NCBI Taxonomy" id="441959"/>
    <lineage>
        <taxon>Eukaryota</taxon>
        <taxon>Fungi</taxon>
        <taxon>Dikarya</taxon>
        <taxon>Ascomycota</taxon>
        <taxon>Pezizomycotina</taxon>
        <taxon>Eurotiomycetes</taxon>
        <taxon>Eurotiomycetidae</taxon>
        <taxon>Eurotiales</taxon>
        <taxon>Trichocomaceae</taxon>
        <taxon>Talaromyces</taxon>
        <taxon>Talaromyces sect. Talaromyces</taxon>
    </lineage>
</organism>
<reference evidence="2" key="1">
    <citation type="journal article" date="2015" name="Genome Announc.">
        <title>Genome sequence of the AIDS-associated pathogen Penicillium marneffei (ATCC18224) and its near taxonomic relative Talaromyces stipitatus (ATCC10500).</title>
        <authorList>
            <person name="Nierman W.C."/>
            <person name="Fedorova-Abrams N.D."/>
            <person name="Andrianopoulos A."/>
        </authorList>
    </citation>
    <scope>NUCLEOTIDE SEQUENCE [LARGE SCALE GENOMIC DNA]</scope>
    <source>
        <strain evidence="2">ATCC 10500 / CBS 375.48 / QM 6759 / NRRL 1006</strain>
    </source>
</reference>
<dbReference type="HOGENOM" id="CLU_2016751_0_0_1"/>
<accession>B8MI84</accession>
<name>B8MI84_TALSN</name>
<dbReference type="Proteomes" id="UP000001745">
    <property type="component" value="Unassembled WGS sequence"/>
</dbReference>
<dbReference type="RefSeq" id="XP_002484521.1">
    <property type="nucleotide sequence ID" value="XM_002484476.1"/>
</dbReference>
<proteinExistence type="predicted"/>
<protein>
    <submittedName>
        <fullName evidence="1">Uncharacterized protein</fullName>
    </submittedName>
</protein>
<keyword evidence="2" id="KW-1185">Reference proteome</keyword>
<dbReference type="VEuPathDB" id="FungiDB:TSTA_040480"/>
<dbReference type="InParanoid" id="B8MI84"/>
<sequence>MLDRAERDDNFKIDGQFLSSPDDFLQEHQGYNPYMDNESNTNQRRETAALVQSQRARICYQAERLLEKVISLYDFGVSLDILVADPNLRMLLVNASTNFNAQRSVESHGAESAAFEKIRWVMF</sequence>
<dbReference type="GeneID" id="8110005"/>
<dbReference type="OrthoDB" id="4415578at2759"/>
<dbReference type="EMBL" id="EQ962657">
    <property type="protein sequence ID" value="EED14568.1"/>
    <property type="molecule type" value="Genomic_DNA"/>
</dbReference>
<dbReference type="AlphaFoldDB" id="B8MI84"/>
<evidence type="ECO:0000313" key="1">
    <source>
        <dbReference type="EMBL" id="EED14568.1"/>
    </source>
</evidence>
<evidence type="ECO:0000313" key="2">
    <source>
        <dbReference type="Proteomes" id="UP000001745"/>
    </source>
</evidence>